<accession>A0AA39CJ35</accession>
<dbReference type="EMBL" id="JAPDRK010000007">
    <property type="protein sequence ID" value="KAJ9610844.1"/>
    <property type="molecule type" value="Genomic_DNA"/>
</dbReference>
<protein>
    <recommendedName>
        <fullName evidence="3">BZIP domain-containing protein</fullName>
    </recommendedName>
</protein>
<reference evidence="1" key="1">
    <citation type="submission" date="2022-10" db="EMBL/GenBank/DDBJ databases">
        <title>Culturing micro-colonial fungi from biological soil crusts in the Mojave desert and describing Neophaeococcomyces mojavensis, and introducing the new genera and species Taxawa tesnikishii.</title>
        <authorList>
            <person name="Kurbessoian T."/>
            <person name="Stajich J.E."/>
        </authorList>
    </citation>
    <scope>NUCLEOTIDE SEQUENCE</scope>
    <source>
        <strain evidence="1">TK_41</strain>
    </source>
</reference>
<keyword evidence="2" id="KW-1185">Reference proteome</keyword>
<dbReference type="Pfam" id="PF11905">
    <property type="entry name" value="DUF3425"/>
    <property type="match status" value="1"/>
</dbReference>
<dbReference type="InterPro" id="IPR021833">
    <property type="entry name" value="DUF3425"/>
</dbReference>
<organism evidence="1 2">
    <name type="scientific">Cladophialophora chaetospira</name>
    <dbReference type="NCBI Taxonomy" id="386627"/>
    <lineage>
        <taxon>Eukaryota</taxon>
        <taxon>Fungi</taxon>
        <taxon>Dikarya</taxon>
        <taxon>Ascomycota</taxon>
        <taxon>Pezizomycotina</taxon>
        <taxon>Eurotiomycetes</taxon>
        <taxon>Chaetothyriomycetidae</taxon>
        <taxon>Chaetothyriales</taxon>
        <taxon>Herpotrichiellaceae</taxon>
        <taxon>Cladophialophora</taxon>
    </lineage>
</organism>
<dbReference type="PANTHER" id="PTHR38116">
    <property type="entry name" value="CHROMOSOME 7, WHOLE GENOME SHOTGUN SEQUENCE"/>
    <property type="match status" value="1"/>
</dbReference>
<gene>
    <name evidence="1" type="ORF">H2200_005621</name>
</gene>
<proteinExistence type="predicted"/>
<evidence type="ECO:0000313" key="2">
    <source>
        <dbReference type="Proteomes" id="UP001172673"/>
    </source>
</evidence>
<evidence type="ECO:0008006" key="3">
    <source>
        <dbReference type="Google" id="ProtNLM"/>
    </source>
</evidence>
<sequence>MALLQRLEYGDLDVTLMGHPEANGVEELWAGKTNIKERRRLQNRLNRRAYRKRQAEQELVKKRTLAKAGIDPERRKVRNSSLPGLTVFALDVGYNQISKAPISLNSLVSTASTSVEGAIISQSPQRHLRLLQAWCRRFEETMQKSGLISVEIKEQSPSIAASDAVQFEEGLIRIGDLRYHTSIQNPEDQLLTLMYYNVFRGLGKNIRALNLDMNLMPSWKYDSPFVTGRVDISTLAPDFQPTYLQQTVSHHPCFDIFPDSVVRDNAIAYWYVDKKPLNGRLCMALAGRHTWHEIDLGSRSGCILWGEPDVVESWEVTEGLARDFPFLVKGAVRLEAATNVYRASRGEMPIFFA</sequence>
<comment type="caution">
    <text evidence="1">The sequence shown here is derived from an EMBL/GenBank/DDBJ whole genome shotgun (WGS) entry which is preliminary data.</text>
</comment>
<dbReference type="Proteomes" id="UP001172673">
    <property type="component" value="Unassembled WGS sequence"/>
</dbReference>
<dbReference type="AlphaFoldDB" id="A0AA39CJ35"/>
<dbReference type="PANTHER" id="PTHR38116:SF8">
    <property type="entry name" value="BZIP DOMAIN-CONTAINING PROTEIN"/>
    <property type="match status" value="1"/>
</dbReference>
<evidence type="ECO:0000313" key="1">
    <source>
        <dbReference type="EMBL" id="KAJ9610844.1"/>
    </source>
</evidence>
<name>A0AA39CJ35_9EURO</name>